<name>A0ABP6UI63_9ACTN</name>
<dbReference type="InterPro" id="IPR050114">
    <property type="entry name" value="UPF0173_UPF0282_UlaG_hydrolase"/>
</dbReference>
<dbReference type="Pfam" id="PF12706">
    <property type="entry name" value="Lactamase_B_2"/>
    <property type="match status" value="1"/>
</dbReference>
<organism evidence="2 3">
    <name type="scientific">Streptomyces prasinosporus</name>
    <dbReference type="NCBI Taxonomy" id="68256"/>
    <lineage>
        <taxon>Bacteria</taxon>
        <taxon>Bacillati</taxon>
        <taxon>Actinomycetota</taxon>
        <taxon>Actinomycetes</taxon>
        <taxon>Kitasatosporales</taxon>
        <taxon>Streptomycetaceae</taxon>
        <taxon>Streptomyces</taxon>
        <taxon>Streptomyces albogriseolus group</taxon>
    </lineage>
</organism>
<comment type="caution">
    <text evidence="2">The sequence shown here is derived from an EMBL/GenBank/DDBJ whole genome shotgun (WGS) entry which is preliminary data.</text>
</comment>
<dbReference type="Gene3D" id="3.60.15.10">
    <property type="entry name" value="Ribonuclease Z/Hydroxyacylglutathione hydrolase-like"/>
    <property type="match status" value="1"/>
</dbReference>
<evidence type="ECO:0000259" key="1">
    <source>
        <dbReference type="Pfam" id="PF12706"/>
    </source>
</evidence>
<dbReference type="SUPFAM" id="SSF56281">
    <property type="entry name" value="Metallo-hydrolase/oxidoreductase"/>
    <property type="match status" value="1"/>
</dbReference>
<dbReference type="RefSeq" id="WP_345586402.1">
    <property type="nucleotide sequence ID" value="NZ_BAAAXF010000090.1"/>
</dbReference>
<protein>
    <submittedName>
        <fullName evidence="2">MBL fold metallo-hydrolase</fullName>
    </submittedName>
</protein>
<keyword evidence="3" id="KW-1185">Reference proteome</keyword>
<evidence type="ECO:0000313" key="2">
    <source>
        <dbReference type="EMBL" id="GAA3506413.1"/>
    </source>
</evidence>
<reference evidence="3" key="1">
    <citation type="journal article" date="2019" name="Int. J. Syst. Evol. Microbiol.">
        <title>The Global Catalogue of Microorganisms (GCM) 10K type strain sequencing project: providing services to taxonomists for standard genome sequencing and annotation.</title>
        <authorList>
            <consortium name="The Broad Institute Genomics Platform"/>
            <consortium name="The Broad Institute Genome Sequencing Center for Infectious Disease"/>
            <person name="Wu L."/>
            <person name="Ma J."/>
        </authorList>
    </citation>
    <scope>NUCLEOTIDE SEQUENCE [LARGE SCALE GENOMIC DNA]</scope>
    <source>
        <strain evidence="3">JCM 4816</strain>
    </source>
</reference>
<evidence type="ECO:0000313" key="3">
    <source>
        <dbReference type="Proteomes" id="UP001501455"/>
    </source>
</evidence>
<dbReference type="PANTHER" id="PTHR43546">
    <property type="entry name" value="UPF0173 METAL-DEPENDENT HYDROLASE MJ1163-RELATED"/>
    <property type="match status" value="1"/>
</dbReference>
<feature type="domain" description="Metallo-beta-lactamase" evidence="1">
    <location>
        <begin position="53"/>
        <end position="237"/>
    </location>
</feature>
<dbReference type="PANTHER" id="PTHR43546:SF7">
    <property type="entry name" value="METALLO-BETA-LACTAMASE DOMAIN-CONTAINING PROTEIN"/>
    <property type="match status" value="1"/>
</dbReference>
<sequence length="285" mass="30787">MARNPDDLADEAVTVTFIGNATLLVRYRGLTLLTDPNFLHRGEYAHLGYGLVSRRLTEPAIGVDDLPRLDAVVLSHLHGDHWDRRASRGLDHGVPVLTTPHAARRLRVLHGFRRTAGLRTWHGLAVERGGHRVTVTALPGRHAGPPLLRGLLPPVMGSMLEFGPAGGPAGLRLYVSGDTLVYDGLEEIARRFPAADLAVLHLGGTTLPGGFVVTMDGAQGAELARRLDPRLVLPVHYHDYTVMRSPLSAFLAEADRIGLGDRVVRCGHGRSVRLTAERGAAPVAF</sequence>
<proteinExistence type="predicted"/>
<dbReference type="InterPro" id="IPR036866">
    <property type="entry name" value="RibonucZ/Hydroxyglut_hydro"/>
</dbReference>
<dbReference type="EMBL" id="BAAAXF010000090">
    <property type="protein sequence ID" value="GAA3506413.1"/>
    <property type="molecule type" value="Genomic_DNA"/>
</dbReference>
<dbReference type="InterPro" id="IPR001279">
    <property type="entry name" value="Metallo-B-lactamas"/>
</dbReference>
<dbReference type="Proteomes" id="UP001501455">
    <property type="component" value="Unassembled WGS sequence"/>
</dbReference>
<gene>
    <name evidence="2" type="ORF">GCM10019016_135280</name>
</gene>
<accession>A0ABP6UI63</accession>